<dbReference type="InterPro" id="IPR051910">
    <property type="entry name" value="ComF/GntX_DNA_util-trans"/>
</dbReference>
<sequence length="247" mass="26686">MQVALQRVGGRAMGAIRDALYPVTCMMCDSRVEEDGALCPTCWSDTPFLSGACCDLCGTKLPGDEAGVSHCDGCLASGRPWEEGRAALVYGATGRRIVLALKHGDRTELASGAARWMHRRSRDILTPETLLVPVPVHRWRLLRRRYNQAALLAQSLARLTGGPCDPMALTRHRQTLSQDHRSVADRFANLVDAISVTPSADVWGRHIALVDDVMTSGATLACCADVLRRAGATRISVLVLARVAKDG</sequence>
<evidence type="ECO:0000259" key="3">
    <source>
        <dbReference type="Pfam" id="PF18912"/>
    </source>
</evidence>
<feature type="domain" description="Phosphoribosyltransferase" evidence="2">
    <location>
        <begin position="151"/>
        <end position="243"/>
    </location>
</feature>
<dbReference type="Pfam" id="PF00156">
    <property type="entry name" value="Pribosyltran"/>
    <property type="match status" value="1"/>
</dbReference>
<proteinExistence type="inferred from homology"/>
<evidence type="ECO:0000259" key="2">
    <source>
        <dbReference type="Pfam" id="PF00156"/>
    </source>
</evidence>
<accession>A0A1H3J8J1</accession>
<comment type="similarity">
    <text evidence="1">Belongs to the ComF/GntX family.</text>
</comment>
<dbReference type="EMBL" id="FNPX01000001">
    <property type="protein sequence ID" value="SDY35504.1"/>
    <property type="molecule type" value="Genomic_DNA"/>
</dbReference>
<dbReference type="RefSeq" id="WP_244504494.1">
    <property type="nucleotide sequence ID" value="NZ_FNPX01000001.1"/>
</dbReference>
<dbReference type="InterPro" id="IPR029057">
    <property type="entry name" value="PRTase-like"/>
</dbReference>
<name>A0A1H3J8J1_9RHOB</name>
<dbReference type="CDD" id="cd06223">
    <property type="entry name" value="PRTases_typeI"/>
    <property type="match status" value="1"/>
</dbReference>
<feature type="domain" description="Double zinc ribbon" evidence="3">
    <location>
        <begin position="18"/>
        <end position="75"/>
    </location>
</feature>
<dbReference type="SUPFAM" id="SSF53271">
    <property type="entry name" value="PRTase-like"/>
    <property type="match status" value="1"/>
</dbReference>
<evidence type="ECO:0000313" key="5">
    <source>
        <dbReference type="Proteomes" id="UP000198914"/>
    </source>
</evidence>
<dbReference type="PANTHER" id="PTHR47505:SF1">
    <property type="entry name" value="DNA UTILIZATION PROTEIN YHGH"/>
    <property type="match status" value="1"/>
</dbReference>
<dbReference type="Gene3D" id="3.40.50.2020">
    <property type="match status" value="1"/>
</dbReference>
<dbReference type="InterPro" id="IPR044005">
    <property type="entry name" value="DZR_2"/>
</dbReference>
<keyword evidence="5" id="KW-1185">Reference proteome</keyword>
<reference evidence="5" key="1">
    <citation type="submission" date="2016-10" db="EMBL/GenBank/DDBJ databases">
        <authorList>
            <person name="Varghese N."/>
            <person name="Submissions S."/>
        </authorList>
    </citation>
    <scope>NUCLEOTIDE SEQUENCE [LARGE SCALE GENOMIC DNA]</scope>
    <source>
        <strain evidence="5">DSM 100420</strain>
    </source>
</reference>
<dbReference type="PANTHER" id="PTHR47505">
    <property type="entry name" value="DNA UTILIZATION PROTEIN YHGH"/>
    <property type="match status" value="1"/>
</dbReference>
<dbReference type="Proteomes" id="UP000198914">
    <property type="component" value="Unassembled WGS sequence"/>
</dbReference>
<dbReference type="AlphaFoldDB" id="A0A1H3J8J1"/>
<evidence type="ECO:0000256" key="1">
    <source>
        <dbReference type="ARBA" id="ARBA00008007"/>
    </source>
</evidence>
<gene>
    <name evidence="4" type="ORF">SAMN05444004_101220</name>
</gene>
<organism evidence="4 5">
    <name type="scientific">Jannaschia faecimaris</name>
    <dbReference type="NCBI Taxonomy" id="1244108"/>
    <lineage>
        <taxon>Bacteria</taxon>
        <taxon>Pseudomonadati</taxon>
        <taxon>Pseudomonadota</taxon>
        <taxon>Alphaproteobacteria</taxon>
        <taxon>Rhodobacterales</taxon>
        <taxon>Roseobacteraceae</taxon>
        <taxon>Jannaschia</taxon>
    </lineage>
</organism>
<evidence type="ECO:0000313" key="4">
    <source>
        <dbReference type="EMBL" id="SDY35504.1"/>
    </source>
</evidence>
<dbReference type="STRING" id="1244108.SAMN05444004_101220"/>
<dbReference type="InterPro" id="IPR000836">
    <property type="entry name" value="PRTase_dom"/>
</dbReference>
<dbReference type="Pfam" id="PF18912">
    <property type="entry name" value="DZR_2"/>
    <property type="match status" value="1"/>
</dbReference>
<protein>
    <submittedName>
        <fullName evidence="4">ComF family protein</fullName>
    </submittedName>
</protein>